<reference evidence="2" key="1">
    <citation type="submission" date="2014-01" db="EMBL/GenBank/DDBJ databases">
        <authorList>
            <person name="Brown-Elliot B."/>
            <person name="Wallace R."/>
            <person name="Lenaerts A."/>
            <person name="Ordway D."/>
            <person name="DeGroote M.A."/>
            <person name="Parker T."/>
            <person name="Sizemore C."/>
            <person name="Tallon L.J."/>
            <person name="Sadzewicz L.K."/>
            <person name="Sengamalay N."/>
            <person name="Fraser C.M."/>
            <person name="Hine E."/>
            <person name="Shefchek K.A."/>
            <person name="Das S.P."/>
            <person name="Tettelin H."/>
        </authorList>
    </citation>
    <scope>NUCLEOTIDE SEQUENCE [LARGE SCALE GENOMIC DNA]</scope>
    <source>
        <strain evidence="2">4042</strain>
    </source>
</reference>
<dbReference type="PATRIC" id="fig|1299334.3.peg.6833"/>
<dbReference type="EMBL" id="JAOB01000067">
    <property type="protein sequence ID" value="EUA24080.1"/>
    <property type="molecule type" value="Genomic_DNA"/>
</dbReference>
<comment type="caution">
    <text evidence="2">The sequence shown here is derived from an EMBL/GenBank/DDBJ whole genome shotgun (WGS) entry which is preliminary data.</text>
</comment>
<proteinExistence type="predicted"/>
<name>X7ZZL8_MYCXE</name>
<protein>
    <submittedName>
        <fullName evidence="2">Uncharacterized protein</fullName>
    </submittedName>
</protein>
<accession>X7ZZL8</accession>
<gene>
    <name evidence="2" type="ORF">I553_8433</name>
</gene>
<dbReference type="AlphaFoldDB" id="X7ZZL8"/>
<organism evidence="2">
    <name type="scientific">Mycobacterium xenopi 4042</name>
    <dbReference type="NCBI Taxonomy" id="1299334"/>
    <lineage>
        <taxon>Bacteria</taxon>
        <taxon>Bacillati</taxon>
        <taxon>Actinomycetota</taxon>
        <taxon>Actinomycetes</taxon>
        <taxon>Mycobacteriales</taxon>
        <taxon>Mycobacteriaceae</taxon>
        <taxon>Mycobacterium</taxon>
    </lineage>
</organism>
<evidence type="ECO:0000313" key="2">
    <source>
        <dbReference type="EMBL" id="EUA24080.1"/>
    </source>
</evidence>
<sequence>MAPTWTLGEARAKVVDVRGAHRAASRSPSPERRLHRRRHAGQYVTLAVEINGAGTRAAIRRQCRGAAVSS</sequence>
<feature type="region of interest" description="Disordered" evidence="1">
    <location>
        <begin position="18"/>
        <end position="38"/>
    </location>
</feature>
<evidence type="ECO:0000256" key="1">
    <source>
        <dbReference type="SAM" id="MobiDB-lite"/>
    </source>
</evidence>